<evidence type="ECO:0000256" key="2">
    <source>
        <dbReference type="SAM" id="Phobius"/>
    </source>
</evidence>
<dbReference type="GO" id="GO:0005886">
    <property type="term" value="C:plasma membrane"/>
    <property type="evidence" value="ECO:0007669"/>
    <property type="project" value="TreeGrafter"/>
</dbReference>
<organism evidence="4 5">
    <name type="scientific">Strongyloides stercoralis</name>
    <name type="common">Threadworm</name>
    <dbReference type="NCBI Taxonomy" id="6248"/>
    <lineage>
        <taxon>Eukaryota</taxon>
        <taxon>Metazoa</taxon>
        <taxon>Ecdysozoa</taxon>
        <taxon>Nematoda</taxon>
        <taxon>Chromadorea</taxon>
        <taxon>Rhabditida</taxon>
        <taxon>Tylenchina</taxon>
        <taxon>Panagrolaimomorpha</taxon>
        <taxon>Strongyloidoidea</taxon>
        <taxon>Strongyloididae</taxon>
        <taxon>Strongyloides</taxon>
    </lineage>
</organism>
<dbReference type="Pfam" id="PF13347">
    <property type="entry name" value="MFS_2"/>
    <property type="match status" value="1"/>
</dbReference>
<dbReference type="Pfam" id="PF15982">
    <property type="entry name" value="TMEM135_C_rich"/>
    <property type="match status" value="1"/>
</dbReference>
<dbReference type="PANTHER" id="PTHR11328">
    <property type="entry name" value="MAJOR FACILITATOR SUPERFAMILY DOMAIN-CONTAINING PROTEIN"/>
    <property type="match status" value="1"/>
</dbReference>
<dbReference type="SUPFAM" id="SSF103473">
    <property type="entry name" value="MFS general substrate transporter"/>
    <property type="match status" value="1"/>
</dbReference>
<dbReference type="Gene3D" id="1.20.1250.20">
    <property type="entry name" value="MFS general substrate transporter like domains"/>
    <property type="match status" value="2"/>
</dbReference>
<keyword evidence="2" id="KW-0812">Transmembrane</keyword>
<dbReference type="AlphaFoldDB" id="A0AAF5DSR5"/>
<feature type="transmembrane region" description="Helical" evidence="2">
    <location>
        <begin position="835"/>
        <end position="858"/>
    </location>
</feature>
<sequence length="963" mass="111710">MTSNENFIVVRNTNEEEEDVNISQNNDYNILNYRSSNENRENENNSTIFRKEILGFSIGHFYNDLCSCMWFTYLMVFLEKVLHFSSKKSGFLMLVGQVADGLSTPTVGFLSDGGYIPNFLKQFGKRVSWHLIGTVAVGISFPFIFSGCWFCQNLSEWIKMLYLIICISLFQFGWASVQISHLALIPEMSTCQAIRTSMQSFRYAFSMIANVLVFTLLYYLFQTDEKPEIIDENDLKNFSRAGLILTIIGLSTSFLFYLLTKSHWKISNIQNNEISILQNENNNIYNNNRMIWYKWFKNFQYYLITILYMLCRLNVNVSQVYFPFYIIITLKMSKSYVAILPLIIYISSFFCSIFIGIPWISKKLNKKTTFMFGVFIAILNCVFFYCNHKNLTFILVIFMGISQSILLVSSISLTADLINKNTESGAFVYGSMSLFDKFSNGIIFQIIETLNPNCVSTKEANIDCSQFYRDILIFIPGFCGIVMFIILLILIPQKIGKRDNDIENEILIENDYIEDLKNIKFVAGTLGLRILNGSCYEIAHTWNPNCELAIIDAVYDGLVFSFKTYFPLYFIASLAAKKNLKKAINYKLFVNSIRSTIFLTCNMCFYVYGICCLHKLLGFTTVPTTGILTASIASFLAILIENPYRRHALAIYLTNLATETLYRQGIEHGYLPRIPYGEIIPFSIGLGGLMYYYQKKKLDGFLNKIIEFIFRNKDNEEIKENKYYNIKKITYCLKYLRENFGKSKNCTHKNSCLSRSIEGSIKNFWWGLLASIFLAVIGNIKKLPRKPINFLTSIFTKKLLKIPIFFSIIPSIQNTVQCLLNKYIPEKYKHLNPIIGASISGLSFPLFPNLSISLYFLWKFIETFYKDMMEKEYFPRIKYWKVLLYTISTGYVLSIAVFEPHLLRKGYYNFLDKLTGQKIRQFNRRIFDHIVRFGLNSNKLYESKTILIDTKYALINPAFYLNT</sequence>
<feature type="transmembrane region" description="Helical" evidence="2">
    <location>
        <begin position="879"/>
        <end position="898"/>
    </location>
</feature>
<feature type="transmembrane region" description="Helical" evidence="2">
    <location>
        <begin position="299"/>
        <end position="315"/>
    </location>
</feature>
<keyword evidence="4" id="KW-1185">Reference proteome</keyword>
<feature type="transmembrane region" description="Helical" evidence="2">
    <location>
        <begin position="616"/>
        <end position="640"/>
    </location>
</feature>
<dbReference type="PANTHER" id="PTHR11328:SF28">
    <property type="entry name" value="MAJOR FACILITATOR SUPERFAMILY DOMAIN-CONTAINING PROTEIN 12"/>
    <property type="match status" value="1"/>
</dbReference>
<feature type="transmembrane region" description="Helical" evidence="2">
    <location>
        <begin position="588"/>
        <end position="610"/>
    </location>
</feature>
<keyword evidence="2" id="KW-0472">Membrane</keyword>
<dbReference type="InterPro" id="IPR036259">
    <property type="entry name" value="MFS_trans_sf"/>
</dbReference>
<reference evidence="5" key="1">
    <citation type="submission" date="2024-02" db="UniProtKB">
        <authorList>
            <consortium name="WormBaseParasite"/>
        </authorList>
    </citation>
    <scope>IDENTIFICATION</scope>
</reference>
<name>A0AAF5DSR5_STRER</name>
<evidence type="ECO:0000256" key="1">
    <source>
        <dbReference type="ARBA" id="ARBA00008335"/>
    </source>
</evidence>
<evidence type="ECO:0000259" key="3">
    <source>
        <dbReference type="Pfam" id="PF15982"/>
    </source>
</evidence>
<dbReference type="InterPro" id="IPR031926">
    <property type="entry name" value="TMEM135_N"/>
</dbReference>
<feature type="domain" description="Transmembrane protein 135 N-terminal" evidence="3">
    <location>
        <begin position="534"/>
        <end position="665"/>
    </location>
</feature>
<evidence type="ECO:0000313" key="5">
    <source>
        <dbReference type="WBParaSite" id="TCONS_00017081.p1"/>
    </source>
</evidence>
<feature type="transmembrane region" description="Helical" evidence="2">
    <location>
        <begin position="391"/>
        <end position="414"/>
    </location>
</feature>
<evidence type="ECO:0000313" key="4">
    <source>
        <dbReference type="Proteomes" id="UP000035681"/>
    </source>
</evidence>
<feature type="transmembrane region" description="Helical" evidence="2">
    <location>
        <begin position="369"/>
        <end position="385"/>
    </location>
</feature>
<feature type="transmembrane region" description="Helical" evidence="2">
    <location>
        <begin position="335"/>
        <end position="357"/>
    </location>
</feature>
<dbReference type="CDD" id="cd17491">
    <property type="entry name" value="MFS_MFSD12"/>
    <property type="match status" value="1"/>
</dbReference>
<dbReference type="GO" id="GO:0008643">
    <property type="term" value="P:carbohydrate transport"/>
    <property type="evidence" value="ECO:0007669"/>
    <property type="project" value="InterPro"/>
</dbReference>
<feature type="transmembrane region" description="Helical" evidence="2">
    <location>
        <begin position="127"/>
        <end position="145"/>
    </location>
</feature>
<protein>
    <submittedName>
        <fullName evidence="5">Major facilitator superfamily (MFS) profile domain-containing protein</fullName>
    </submittedName>
</protein>
<accession>A0AAF5DSR5</accession>
<dbReference type="GO" id="GO:0015293">
    <property type="term" value="F:symporter activity"/>
    <property type="evidence" value="ECO:0007669"/>
    <property type="project" value="InterPro"/>
</dbReference>
<feature type="transmembrane region" description="Helical" evidence="2">
    <location>
        <begin position="467"/>
        <end position="491"/>
    </location>
</feature>
<feature type="transmembrane region" description="Helical" evidence="2">
    <location>
        <begin position="157"/>
        <end position="179"/>
    </location>
</feature>
<feature type="transmembrane region" description="Helical" evidence="2">
    <location>
        <begin position="764"/>
        <end position="781"/>
    </location>
</feature>
<dbReference type="WBParaSite" id="TCONS_00017081.p1">
    <property type="protein sequence ID" value="TCONS_00017081.p1"/>
    <property type="gene ID" value="XLOC_011209"/>
</dbReference>
<proteinExistence type="inferred from homology"/>
<feature type="transmembrane region" description="Helical" evidence="2">
    <location>
        <begin position="241"/>
        <end position="259"/>
    </location>
</feature>
<comment type="similarity">
    <text evidence="1">Belongs to the major facilitator superfamily.</text>
</comment>
<dbReference type="Proteomes" id="UP000035681">
    <property type="component" value="Unplaced"/>
</dbReference>
<feature type="transmembrane region" description="Helical" evidence="2">
    <location>
        <begin position="200"/>
        <end position="221"/>
    </location>
</feature>
<dbReference type="InterPro" id="IPR039672">
    <property type="entry name" value="MFS_2"/>
</dbReference>
<keyword evidence="2" id="KW-1133">Transmembrane helix</keyword>